<proteinExistence type="predicted"/>
<dbReference type="eggNOG" id="COG0189">
    <property type="taxonomic scope" value="Bacteria"/>
</dbReference>
<sequence length="563" mass="64508">MLHVVTCLFNPCRYQRIWNNYDRFREQLKAPLTTVELSFDGTFHVPDAIQLQGDPAKHTLWQKERLLNLAIQAVPESFDAVAWIDADVLFTDPDWLEQTEQALERFPIVQLFDNVELLDASRQLLERRPGVVAKYLETRNSSVQLAHPGFAWAARRNALTAGLFDQDVVGGGDTTMLHGWLKTPSPFLDELRSAGWRRAISHWEDHAYPAVNGELGALCGTIQHLWHGDRKNRHYVDRMRWLTEHDYDPATDLRLDDQGLWTWSSHKPAMHSAIRRYFQIRQDDGPVPPHDAIRVSISKDIENPAHPPVCTPSASSGAVGEAKSNEIPDRWSYRWQRERVNGIRSQLRDNRLSIDKLFAKNVVANQGYRVPRSLAGDDLSFVLKPNSESCAKNVVVVQNGQIRFGQQYGNVLEELVVDENGQVPPRDFKCYCFGYEVKLIQVINRLTKTFAYYDPLHWEALHDVCGRPWEDHARPERLPELLAMARQLSRLFDFPVRVDAYITSESVVFGEFCLASGLAQNLQPAADALLGRWWREHFDALGIADEFSRDDFPQAYLPQIQAH</sequence>
<keyword evidence="2" id="KW-1185">Reference proteome</keyword>
<dbReference type="EMBL" id="CP001744">
    <property type="protein sequence ID" value="ADG68884.1"/>
    <property type="molecule type" value="Genomic_DNA"/>
</dbReference>
<name>D5SST3_PLAL2</name>
<dbReference type="AlphaFoldDB" id="D5SST3"/>
<reference evidence="1 2" key="1">
    <citation type="journal article" date="2010" name="Stand. Genomic Sci.">
        <title>Complete genome sequence of Planctomyces limnophilus type strain (Mu 290).</title>
        <authorList>
            <person name="Labutti K."/>
            <person name="Sikorski J."/>
            <person name="Schneider S."/>
            <person name="Nolan M."/>
            <person name="Lucas S."/>
            <person name="Glavina Del Rio T."/>
            <person name="Tice H."/>
            <person name="Cheng J.F."/>
            <person name="Goodwin L."/>
            <person name="Pitluck S."/>
            <person name="Liolios K."/>
            <person name="Ivanova N."/>
            <person name="Mavromatis K."/>
            <person name="Mikhailova N."/>
            <person name="Pati A."/>
            <person name="Chen A."/>
            <person name="Palaniappan K."/>
            <person name="Land M."/>
            <person name="Hauser L."/>
            <person name="Chang Y.J."/>
            <person name="Jeffries C.D."/>
            <person name="Tindall B.J."/>
            <person name="Rohde M."/>
            <person name="Goker M."/>
            <person name="Woyke T."/>
            <person name="Bristow J."/>
            <person name="Eisen J.A."/>
            <person name="Markowitz V."/>
            <person name="Hugenholtz P."/>
            <person name="Kyrpides N.C."/>
            <person name="Klenk H.P."/>
            <person name="Lapidus A."/>
        </authorList>
    </citation>
    <scope>NUCLEOTIDE SEQUENCE [LARGE SCALE GENOMIC DNA]</scope>
    <source>
        <strain evidence="2">ATCC 43296 / DSM 3776 / IFAM 1008 / 290</strain>
    </source>
</reference>
<dbReference type="Proteomes" id="UP000002220">
    <property type="component" value="Chromosome"/>
</dbReference>
<dbReference type="Pfam" id="PF14305">
    <property type="entry name" value="ATPgrasp_TupA"/>
    <property type="match status" value="1"/>
</dbReference>
<dbReference type="InterPro" id="IPR029044">
    <property type="entry name" value="Nucleotide-diphossugar_trans"/>
</dbReference>
<gene>
    <name evidence="1" type="ordered locus">Plim_3065</name>
</gene>
<accession>D5SST3</accession>
<dbReference type="OrthoDB" id="7593663at2"/>
<dbReference type="STRING" id="521674.Plim_3065"/>
<dbReference type="KEGG" id="plm:Plim_3065"/>
<dbReference type="SUPFAM" id="SSF53448">
    <property type="entry name" value="Nucleotide-diphospho-sugar transferases"/>
    <property type="match status" value="1"/>
</dbReference>
<evidence type="ECO:0000313" key="2">
    <source>
        <dbReference type="Proteomes" id="UP000002220"/>
    </source>
</evidence>
<organism evidence="1 2">
    <name type="scientific">Planctopirus limnophila (strain ATCC 43296 / DSM 3776 / IFAM 1008 / Mu 290)</name>
    <name type="common">Planctomyces limnophilus</name>
    <dbReference type="NCBI Taxonomy" id="521674"/>
    <lineage>
        <taxon>Bacteria</taxon>
        <taxon>Pseudomonadati</taxon>
        <taxon>Planctomycetota</taxon>
        <taxon>Planctomycetia</taxon>
        <taxon>Planctomycetales</taxon>
        <taxon>Planctomycetaceae</taxon>
        <taxon>Planctopirus</taxon>
    </lineage>
</organism>
<dbReference type="HOGENOM" id="CLU_483828_0_0_0"/>
<evidence type="ECO:0000313" key="1">
    <source>
        <dbReference type="EMBL" id="ADG68884.1"/>
    </source>
</evidence>
<dbReference type="InterPro" id="IPR029465">
    <property type="entry name" value="ATPgrasp_TupA"/>
</dbReference>
<dbReference type="RefSeq" id="WP_013111315.1">
    <property type="nucleotide sequence ID" value="NC_014148.1"/>
</dbReference>
<protein>
    <submittedName>
        <fullName evidence="1">Uncharacterized protein</fullName>
    </submittedName>
</protein>